<dbReference type="InterPro" id="IPR038282">
    <property type="entry name" value="DUF2267_sf"/>
</dbReference>
<dbReference type="InterPro" id="IPR018727">
    <property type="entry name" value="DUF2267"/>
</dbReference>
<dbReference type="EMBL" id="JABELX010000001">
    <property type="protein sequence ID" value="NNH69302.1"/>
    <property type="molecule type" value="Genomic_DNA"/>
</dbReference>
<evidence type="ECO:0000313" key="1">
    <source>
        <dbReference type="EMBL" id="NNH69302.1"/>
    </source>
</evidence>
<protein>
    <submittedName>
        <fullName evidence="1">DUF2267 domain-containing protein</fullName>
    </submittedName>
</protein>
<accession>A0A849BRL1</accession>
<proteinExistence type="predicted"/>
<reference evidence="1 2" key="1">
    <citation type="submission" date="2020-05" db="EMBL/GenBank/DDBJ databases">
        <title>MicrobeNet Type strains.</title>
        <authorList>
            <person name="Nicholson A.C."/>
        </authorList>
    </citation>
    <scope>NUCLEOTIDE SEQUENCE [LARGE SCALE GENOMIC DNA]</scope>
    <source>
        <strain evidence="1 2">JCM 3224</strain>
    </source>
</reference>
<dbReference type="Gene3D" id="1.10.490.110">
    <property type="entry name" value="Uncharacterized conserved protein DUF2267"/>
    <property type="match status" value="1"/>
</dbReference>
<dbReference type="AlphaFoldDB" id="A0A849BRL1"/>
<name>A0A849BRL1_9NOCA</name>
<comment type="caution">
    <text evidence="1">The sequence shown here is derived from an EMBL/GenBank/DDBJ whole genome shotgun (WGS) entry which is preliminary data.</text>
</comment>
<gene>
    <name evidence="1" type="ORF">HLB23_05355</name>
</gene>
<sequence length="215" mass="22798">MSQHRDPLAPAVHTAHIWLKAVADDLGTSDHAFTHRAIRAWLHTVRDRLSVNAAAHLSAQLPEMLRGIFYEGWIPAHVPVAHDVPSFISQFAHEAGISADEAAALAGAVTDAFAQLFSPGQLDHVLAQLPVALRHVLLGVDLAGVFAAAAVFTPGEAERVEELDIRLRALSEAVAVLTRGLEDLPGTSGDEAARAAAAQQAHRILLAEGLTAPQI</sequence>
<dbReference type="RefSeq" id="WP_067525357.1">
    <property type="nucleotide sequence ID" value="NZ_JABELX010000001.1"/>
</dbReference>
<dbReference type="Proteomes" id="UP000586827">
    <property type="component" value="Unassembled WGS sequence"/>
</dbReference>
<keyword evidence="2" id="KW-1185">Reference proteome</keyword>
<organism evidence="1 2">
    <name type="scientific">Nocardia uniformis</name>
    <dbReference type="NCBI Taxonomy" id="53432"/>
    <lineage>
        <taxon>Bacteria</taxon>
        <taxon>Bacillati</taxon>
        <taxon>Actinomycetota</taxon>
        <taxon>Actinomycetes</taxon>
        <taxon>Mycobacteriales</taxon>
        <taxon>Nocardiaceae</taxon>
        <taxon>Nocardia</taxon>
    </lineage>
</organism>
<dbReference type="Pfam" id="PF10025">
    <property type="entry name" value="DUF2267"/>
    <property type="match status" value="1"/>
</dbReference>
<evidence type="ECO:0000313" key="2">
    <source>
        <dbReference type="Proteomes" id="UP000586827"/>
    </source>
</evidence>